<evidence type="ECO:0000256" key="1">
    <source>
        <dbReference type="SAM" id="Phobius"/>
    </source>
</evidence>
<keyword evidence="1" id="KW-0812">Transmembrane</keyword>
<dbReference type="AlphaFoldDB" id="A0A0F8XRI1"/>
<reference evidence="2" key="1">
    <citation type="journal article" date="2015" name="Nature">
        <title>Complex archaea that bridge the gap between prokaryotes and eukaryotes.</title>
        <authorList>
            <person name="Spang A."/>
            <person name="Saw J.H."/>
            <person name="Jorgensen S.L."/>
            <person name="Zaremba-Niedzwiedzka K."/>
            <person name="Martijn J."/>
            <person name="Lind A.E."/>
            <person name="van Eijk R."/>
            <person name="Schleper C."/>
            <person name="Guy L."/>
            <person name="Ettema T.J."/>
        </authorList>
    </citation>
    <scope>NUCLEOTIDE SEQUENCE</scope>
</reference>
<comment type="caution">
    <text evidence="2">The sequence shown here is derived from an EMBL/GenBank/DDBJ whole genome shotgun (WGS) entry which is preliminary data.</text>
</comment>
<keyword evidence="1" id="KW-0472">Membrane</keyword>
<proteinExistence type="predicted"/>
<gene>
    <name evidence="2" type="ORF">LCGC14_2990510</name>
</gene>
<accession>A0A0F8XRI1</accession>
<sequence>DLNPFKEMLNRLSVLSGIFSFKGMISLIPELIAYSIRYGMMVERA</sequence>
<name>A0A0F8XRI1_9ZZZZ</name>
<evidence type="ECO:0000313" key="2">
    <source>
        <dbReference type="EMBL" id="KKK63810.1"/>
    </source>
</evidence>
<keyword evidence="1" id="KW-1133">Transmembrane helix</keyword>
<feature type="non-terminal residue" evidence="2">
    <location>
        <position position="1"/>
    </location>
</feature>
<protein>
    <submittedName>
        <fullName evidence="2">Uncharacterized protein</fullName>
    </submittedName>
</protein>
<dbReference type="EMBL" id="LAZR01061320">
    <property type="protein sequence ID" value="KKK63810.1"/>
    <property type="molecule type" value="Genomic_DNA"/>
</dbReference>
<organism evidence="2">
    <name type="scientific">marine sediment metagenome</name>
    <dbReference type="NCBI Taxonomy" id="412755"/>
    <lineage>
        <taxon>unclassified sequences</taxon>
        <taxon>metagenomes</taxon>
        <taxon>ecological metagenomes</taxon>
    </lineage>
</organism>
<feature type="transmembrane region" description="Helical" evidence="1">
    <location>
        <begin position="12"/>
        <end position="34"/>
    </location>
</feature>